<dbReference type="Proteomes" id="UP000186469">
    <property type="component" value="Unassembled WGS sequence"/>
</dbReference>
<gene>
    <name evidence="1" type="ORF">SAMN02745728_00877</name>
</gene>
<keyword evidence="2" id="KW-1185">Reference proteome</keyword>
<sequence>MIAIVFGTTLVLNSCRLIVDRGYFIPNDSSIFTFKPTVENNGSGEWWIYGEDYTYYYAYPEVDDYMNYDYAGVELNIYIKIRKINNCPNFNKEDYKTWCDAIKTSPQAK</sequence>
<proteinExistence type="predicted"/>
<dbReference type="EMBL" id="FRDI01000003">
    <property type="protein sequence ID" value="SHN57169.1"/>
    <property type="molecule type" value="Genomic_DNA"/>
</dbReference>
<accession>A0A1M7SFC7</accession>
<name>A0A1M7SFC7_9BACT</name>
<organism evidence="1 2">
    <name type="scientific">Desulfovibrio litoralis DSM 11393</name>
    <dbReference type="NCBI Taxonomy" id="1121455"/>
    <lineage>
        <taxon>Bacteria</taxon>
        <taxon>Pseudomonadati</taxon>
        <taxon>Thermodesulfobacteriota</taxon>
        <taxon>Desulfovibrionia</taxon>
        <taxon>Desulfovibrionales</taxon>
        <taxon>Desulfovibrionaceae</taxon>
        <taxon>Desulfovibrio</taxon>
    </lineage>
</organism>
<evidence type="ECO:0000313" key="1">
    <source>
        <dbReference type="EMBL" id="SHN57169.1"/>
    </source>
</evidence>
<dbReference type="AlphaFoldDB" id="A0A1M7SFC7"/>
<protein>
    <submittedName>
        <fullName evidence="1">Uncharacterized protein</fullName>
    </submittedName>
</protein>
<evidence type="ECO:0000313" key="2">
    <source>
        <dbReference type="Proteomes" id="UP000186469"/>
    </source>
</evidence>
<reference evidence="1 2" key="1">
    <citation type="submission" date="2016-12" db="EMBL/GenBank/DDBJ databases">
        <authorList>
            <person name="Song W.-J."/>
            <person name="Kurnit D.M."/>
        </authorList>
    </citation>
    <scope>NUCLEOTIDE SEQUENCE [LARGE SCALE GENOMIC DNA]</scope>
    <source>
        <strain evidence="1 2">DSM 11393</strain>
    </source>
</reference>